<dbReference type="InterPro" id="IPR019629">
    <property type="entry name" value="Uncharacterised_HI1736/YgjV"/>
</dbReference>
<keyword evidence="1" id="KW-0812">Transmembrane</keyword>
<comment type="caution">
    <text evidence="2">The sequence shown here is derived from an EMBL/GenBank/DDBJ whole genome shotgun (WGS) entry which is preliminary data.</text>
</comment>
<name>A0AAW8NGP8_9GAMM</name>
<evidence type="ECO:0000256" key="1">
    <source>
        <dbReference type="SAM" id="Phobius"/>
    </source>
</evidence>
<evidence type="ECO:0000313" key="4">
    <source>
        <dbReference type="Proteomes" id="UP001259340"/>
    </source>
</evidence>
<organism evidence="2 4">
    <name type="scientific">Shewanella fidelis</name>
    <dbReference type="NCBI Taxonomy" id="173509"/>
    <lineage>
        <taxon>Bacteria</taxon>
        <taxon>Pseudomonadati</taxon>
        <taxon>Pseudomonadota</taxon>
        <taxon>Gammaproteobacteria</taxon>
        <taxon>Alteromonadales</taxon>
        <taxon>Shewanellaceae</taxon>
        <taxon>Shewanella</taxon>
    </lineage>
</organism>
<protein>
    <submittedName>
        <fullName evidence="2">YgjV family protein</fullName>
    </submittedName>
</protein>
<dbReference type="Pfam" id="PF10688">
    <property type="entry name" value="Imp-YgjV"/>
    <property type="match status" value="1"/>
</dbReference>
<keyword evidence="1" id="KW-1133">Transmembrane helix</keyword>
<dbReference type="PIRSF" id="PIRSF011443">
    <property type="entry name" value="YgjV"/>
    <property type="match status" value="1"/>
</dbReference>
<dbReference type="Proteomes" id="UP001271263">
    <property type="component" value="Unassembled WGS sequence"/>
</dbReference>
<feature type="transmembrane region" description="Helical" evidence="1">
    <location>
        <begin position="45"/>
        <end position="66"/>
    </location>
</feature>
<dbReference type="RefSeq" id="WP_310653860.1">
    <property type="nucleotide sequence ID" value="NZ_JAPMLA010000007.1"/>
</dbReference>
<dbReference type="Proteomes" id="UP001259340">
    <property type="component" value="Unassembled WGS sequence"/>
</dbReference>
<evidence type="ECO:0000313" key="3">
    <source>
        <dbReference type="EMBL" id="MDW4825516.1"/>
    </source>
</evidence>
<evidence type="ECO:0000313" key="2">
    <source>
        <dbReference type="EMBL" id="MDR8522524.1"/>
    </source>
</evidence>
<sequence>MSAFALSQWLIAIAILSDLISFQFKQKTKIVGCLCFSGIVISGHFALLGQWTAALLMLLAALRYFITIFSHSKQLLLLFLSLNTIAMLLTFSGGLSLLCFAASAIQTIAAFCQHDRQLRQIMLIGTIVWLFNNILVGSPGAVIMELLFIGSNLIGYFRHYGFALPYKSLRSMIFK</sequence>
<feature type="transmembrane region" description="Helical" evidence="1">
    <location>
        <begin position="6"/>
        <end position="24"/>
    </location>
</feature>
<gene>
    <name evidence="2" type="ORF">OS133_02280</name>
    <name evidence="3" type="ORF">OS134_15715</name>
</gene>
<feature type="transmembrane region" description="Helical" evidence="1">
    <location>
        <begin position="86"/>
        <end position="109"/>
    </location>
</feature>
<feature type="transmembrane region" description="Helical" evidence="1">
    <location>
        <begin position="121"/>
        <end position="140"/>
    </location>
</feature>
<accession>A0AAW8NGP8</accession>
<reference evidence="2" key="2">
    <citation type="submission" date="2022-11" db="EMBL/GenBank/DDBJ databases">
        <title>Prophages regulate Shewanella fidelis motility and biofilm formation: implications for gut colonization dynamics in Ciona robusta.</title>
        <authorList>
            <person name="Natarajan O."/>
            <person name="Gibboney S.L."/>
            <person name="Young M.N."/>
            <person name="Lim S.J."/>
            <person name="Pluta N."/>
            <person name="Atkinson C.G.F."/>
            <person name="Leigh B.A."/>
            <person name="Liberti A."/>
            <person name="Kees E."/>
            <person name="Breitbart M."/>
            <person name="Gralnick J."/>
            <person name="Dishaw L.J."/>
        </authorList>
    </citation>
    <scope>NUCLEOTIDE SEQUENCE</scope>
    <source>
        <strain evidence="2">3313</strain>
    </source>
</reference>
<proteinExistence type="predicted"/>
<dbReference type="AlphaFoldDB" id="A0AAW8NGP8"/>
<evidence type="ECO:0000313" key="5">
    <source>
        <dbReference type="Proteomes" id="UP001271263"/>
    </source>
</evidence>
<keyword evidence="5" id="KW-1185">Reference proteome</keyword>
<reference evidence="3 5" key="1">
    <citation type="journal article" date="2022" name="bioRxiv">
        <title>Prophages regulate Shewanella fidelis 3313 motility and biofilm formation: implications for gut colonization dynamics in Ciona robusta.</title>
        <authorList>
            <person name="Natarajan O."/>
            <person name="Gibboney S.L."/>
            <person name="Young M.N."/>
            <person name="Lim S.J."/>
            <person name="Pluta N."/>
            <person name="Atkinson C.G."/>
            <person name="Leigh B.A."/>
            <person name="Liberti A."/>
            <person name="Kees E.D."/>
            <person name="Breitbart M."/>
            <person name="Gralnick J.A."/>
            <person name="Dishaw L.J."/>
        </authorList>
    </citation>
    <scope>NUCLEOTIDE SEQUENCE [LARGE SCALE GENOMIC DNA]</scope>
    <source>
        <strain evidence="3 5">JG4066</strain>
    </source>
</reference>
<dbReference type="EMBL" id="JAPMLE010000001">
    <property type="protein sequence ID" value="MDR8522524.1"/>
    <property type="molecule type" value="Genomic_DNA"/>
</dbReference>
<dbReference type="InterPro" id="IPR026267">
    <property type="entry name" value="YgjV"/>
</dbReference>
<dbReference type="EMBL" id="JAPMLD010000007">
    <property type="protein sequence ID" value="MDW4825516.1"/>
    <property type="molecule type" value="Genomic_DNA"/>
</dbReference>
<keyword evidence="1" id="KW-0472">Membrane</keyword>